<organism evidence="2 3">
    <name type="scientific">Fusobacterium mortiferum ATCC 9817</name>
    <dbReference type="NCBI Taxonomy" id="469616"/>
    <lineage>
        <taxon>Bacteria</taxon>
        <taxon>Fusobacteriati</taxon>
        <taxon>Fusobacteriota</taxon>
        <taxon>Fusobacteriia</taxon>
        <taxon>Fusobacteriales</taxon>
        <taxon>Fusobacteriaceae</taxon>
        <taxon>Fusobacterium</taxon>
    </lineage>
</organism>
<dbReference type="EMBL" id="CP028102">
    <property type="protein sequence ID" value="AVQ19349.1"/>
    <property type="molecule type" value="Genomic_DNA"/>
</dbReference>
<name>A0ABN5JA57_FUSMR</name>
<keyword evidence="1" id="KW-0175">Coiled coil</keyword>
<evidence type="ECO:0000313" key="2">
    <source>
        <dbReference type="EMBL" id="AVQ19349.1"/>
    </source>
</evidence>
<gene>
    <name evidence="2" type="ORF">C4N19_09705</name>
</gene>
<sequence>MRTEYLLSYQDKLENLRAFYERITFDDGASAKEKKQAEKSLKELDAMLKELRDYANEIKHIAELKIDLDLDDGVKVNYEKFDKMLKKT</sequence>
<keyword evidence="3" id="KW-1185">Reference proteome</keyword>
<proteinExistence type="predicted"/>
<protein>
    <submittedName>
        <fullName evidence="2">Uncharacterized protein</fullName>
    </submittedName>
</protein>
<evidence type="ECO:0000256" key="1">
    <source>
        <dbReference type="SAM" id="Coils"/>
    </source>
</evidence>
<dbReference type="GeneID" id="62763805"/>
<dbReference type="Proteomes" id="UP000240258">
    <property type="component" value="Chromosome"/>
</dbReference>
<accession>A0ABN5JA57</accession>
<reference evidence="3" key="1">
    <citation type="journal article" date="2018" name="MSphere">
        <title>Fusobacterium Genomics Using MinION and Illumina Sequencing Enables Genome Completion and Correction.</title>
        <authorList>
            <person name="Todd S.M."/>
            <person name="Settlage R.E."/>
            <person name="Lahmers K.K."/>
            <person name="Slade D.J."/>
        </authorList>
    </citation>
    <scope>NUCLEOTIDE SEQUENCE [LARGE SCALE GENOMIC DNA]</scope>
    <source>
        <strain evidence="3">ATCC 9817</strain>
    </source>
</reference>
<evidence type="ECO:0000313" key="3">
    <source>
        <dbReference type="Proteomes" id="UP000240258"/>
    </source>
</evidence>
<feature type="coiled-coil region" evidence="1">
    <location>
        <begin position="34"/>
        <end position="64"/>
    </location>
</feature>
<dbReference type="RefSeq" id="WP_005885421.1">
    <property type="nucleotide sequence ID" value="NZ_CAXUGQ010000001.1"/>
</dbReference>